<dbReference type="PANTHER" id="PTHR43690:SF18">
    <property type="entry name" value="INSULIN-DEGRADING ENZYME-RELATED"/>
    <property type="match status" value="1"/>
</dbReference>
<organism evidence="4 5">
    <name type="scientific">Romanomermis culicivorax</name>
    <name type="common">Nematode worm</name>
    <dbReference type="NCBI Taxonomy" id="13658"/>
    <lineage>
        <taxon>Eukaryota</taxon>
        <taxon>Metazoa</taxon>
        <taxon>Ecdysozoa</taxon>
        <taxon>Nematoda</taxon>
        <taxon>Enoplea</taxon>
        <taxon>Dorylaimia</taxon>
        <taxon>Mermithida</taxon>
        <taxon>Mermithoidea</taxon>
        <taxon>Mermithidae</taxon>
        <taxon>Romanomermis</taxon>
    </lineage>
</organism>
<dbReference type="OMA" id="KWINASP"/>
<name>A0A915KSH2_ROMCU</name>
<dbReference type="InterPro" id="IPR050626">
    <property type="entry name" value="Peptidase_M16"/>
</dbReference>
<dbReference type="SUPFAM" id="SSF63411">
    <property type="entry name" value="LuxS/MPP-like metallohydrolase"/>
    <property type="match status" value="3"/>
</dbReference>
<dbReference type="InterPro" id="IPR011249">
    <property type="entry name" value="Metalloenz_LuxS/M16"/>
</dbReference>
<evidence type="ECO:0000259" key="3">
    <source>
        <dbReference type="Pfam" id="PF16187"/>
    </source>
</evidence>
<protein>
    <submittedName>
        <fullName evidence="5">Uncharacterized protein</fullName>
    </submittedName>
</protein>
<evidence type="ECO:0000313" key="4">
    <source>
        <dbReference type="Proteomes" id="UP000887565"/>
    </source>
</evidence>
<dbReference type="Gene3D" id="3.30.830.10">
    <property type="entry name" value="Metalloenzyme, LuxS/M16 peptidase-like"/>
    <property type="match status" value="3"/>
</dbReference>
<reference evidence="5" key="1">
    <citation type="submission" date="2022-11" db="UniProtKB">
        <authorList>
            <consortium name="WormBaseParasite"/>
        </authorList>
    </citation>
    <scope>IDENTIFICATION</scope>
</reference>
<evidence type="ECO:0000259" key="2">
    <source>
        <dbReference type="Pfam" id="PF05193"/>
    </source>
</evidence>
<evidence type="ECO:0000256" key="1">
    <source>
        <dbReference type="ARBA" id="ARBA00022723"/>
    </source>
</evidence>
<feature type="domain" description="Peptidase M16 C-terminal" evidence="2">
    <location>
        <begin position="301"/>
        <end position="483"/>
    </location>
</feature>
<dbReference type="Pfam" id="PF16187">
    <property type="entry name" value="Peptidase_M16_M"/>
    <property type="match status" value="1"/>
</dbReference>
<keyword evidence="1" id="KW-0479">Metal-binding</keyword>
<dbReference type="PANTHER" id="PTHR43690">
    <property type="entry name" value="NARDILYSIN"/>
    <property type="match status" value="1"/>
</dbReference>
<sequence>MLLSQDKQDVGSLAQNIIDWLMSDAELENVLIDNFLVNESFDRQFLRKFVSYLNADNFSFDILSKSFAVYVTYGKTDHVEKFFNVSYRVENIPQQWRDELANIKLDTKLNFPKNNEYVPKHIEIPSDKDLANCAQDSKPPNILLEDENRRLWHRKDEMFKQPKSKIFLIFRFPFSRNIAKENALMIQFSKSYHYLIKNQLSDALIAQYDIFMDQVSEVSGFVLQFKGLTDRMPLVIERSVEIVVNQAMDNATFANAKEANVDVYSSFGSMPTYSLSTYYMKAAIQTKEMLFTEIIYPIKELTLGDLEEFHARIFDKVHLEMFAYGSMDEAEALNVFKTVSEIVSAKKPKPFYNSELFYNRFVELEPGKEFVYESTLPIQVQTGTLIVYEILVNDVMTTVKNELLATILSGPCFSILRTDEQLGYAASCDSLRGANNVNFFYVSVSGPYNPIFVQTRIENFMNEIQTILNNKTITEFKNIKQSLEGYYLKKPDTVYEQAEKFYEEIVNEQYFFDKKKVYASMLAKIQVKDLSDFVQEIFGPNSRKFVVRLFVKDKTLKDNFKIDQRNNVHLINDVNDLKKFSNLFKIPRPQMNVTRIGN</sequence>
<dbReference type="GO" id="GO:0046872">
    <property type="term" value="F:metal ion binding"/>
    <property type="evidence" value="ECO:0007669"/>
    <property type="project" value="UniProtKB-KW"/>
</dbReference>
<evidence type="ECO:0000313" key="5">
    <source>
        <dbReference type="WBParaSite" id="nRc.2.0.1.t40593-RA"/>
    </source>
</evidence>
<proteinExistence type="predicted"/>
<dbReference type="Proteomes" id="UP000887565">
    <property type="component" value="Unplaced"/>
</dbReference>
<dbReference type="InterPro" id="IPR032632">
    <property type="entry name" value="Peptidase_M16_M"/>
</dbReference>
<dbReference type="InterPro" id="IPR007863">
    <property type="entry name" value="Peptidase_M16_C"/>
</dbReference>
<feature type="domain" description="Peptidase M16 middle/third" evidence="3">
    <location>
        <begin position="7"/>
        <end position="292"/>
    </location>
</feature>
<dbReference type="AlphaFoldDB" id="A0A915KSH2"/>
<keyword evidence="4" id="KW-1185">Reference proteome</keyword>
<accession>A0A915KSH2</accession>
<dbReference type="Pfam" id="PF05193">
    <property type="entry name" value="Peptidase_M16_C"/>
    <property type="match status" value="1"/>
</dbReference>
<dbReference type="WBParaSite" id="nRc.2.0.1.t40593-RA">
    <property type="protein sequence ID" value="nRc.2.0.1.t40593-RA"/>
    <property type="gene ID" value="nRc.2.0.1.g40593"/>
</dbReference>